<dbReference type="SUPFAM" id="SSF52777">
    <property type="entry name" value="CoA-dependent acyltransferases"/>
    <property type="match status" value="1"/>
</dbReference>
<evidence type="ECO:0000256" key="4">
    <source>
        <dbReference type="SAM" id="MobiDB-lite"/>
    </source>
</evidence>
<dbReference type="Gene3D" id="2.40.50.100">
    <property type="match status" value="1"/>
</dbReference>
<dbReference type="Gene3D" id="3.30.559.10">
    <property type="entry name" value="Chloramphenicol acetyltransferase-like domain"/>
    <property type="match status" value="1"/>
</dbReference>
<dbReference type="GO" id="GO:0045254">
    <property type="term" value="C:pyruvate dehydrogenase complex"/>
    <property type="evidence" value="ECO:0007669"/>
    <property type="project" value="InterPro"/>
</dbReference>
<dbReference type="PROSITE" id="PS51826">
    <property type="entry name" value="PSBD"/>
    <property type="match status" value="1"/>
</dbReference>
<comment type="caution">
    <text evidence="7">The sequence shown here is derived from an EMBL/GenBank/DDBJ whole genome shotgun (WGS) entry which is preliminary data.</text>
</comment>
<dbReference type="InterPro" id="IPR011053">
    <property type="entry name" value="Single_hybrid_motif"/>
</dbReference>
<keyword evidence="3" id="KW-0808">Transferase</keyword>
<keyword evidence="2 3" id="KW-0450">Lipoyl</keyword>
<evidence type="ECO:0000259" key="5">
    <source>
        <dbReference type="PROSITE" id="PS50968"/>
    </source>
</evidence>
<accession>A0A9W7GDK8</accession>
<dbReference type="Pfam" id="PF00364">
    <property type="entry name" value="Biotin_lipoyl"/>
    <property type="match status" value="1"/>
</dbReference>
<dbReference type="AlphaFoldDB" id="A0A9W7GDK8"/>
<proteinExistence type="inferred from homology"/>
<evidence type="ECO:0000313" key="7">
    <source>
        <dbReference type="EMBL" id="GMI42340.1"/>
    </source>
</evidence>
<evidence type="ECO:0000313" key="8">
    <source>
        <dbReference type="Proteomes" id="UP001165065"/>
    </source>
</evidence>
<dbReference type="SUPFAM" id="SSF47005">
    <property type="entry name" value="Peripheral subunit-binding domain of 2-oxo acid dehydrogenase complex"/>
    <property type="match status" value="1"/>
</dbReference>
<dbReference type="GO" id="GO:0004742">
    <property type="term" value="F:dihydrolipoyllysine-residue acetyltransferase activity"/>
    <property type="evidence" value="ECO:0007669"/>
    <property type="project" value="TreeGrafter"/>
</dbReference>
<dbReference type="CDD" id="cd06849">
    <property type="entry name" value="lipoyl_domain"/>
    <property type="match status" value="1"/>
</dbReference>
<dbReference type="PANTHER" id="PTHR23151:SF90">
    <property type="entry name" value="DIHYDROLIPOYLLYSINE-RESIDUE ACETYLTRANSFERASE COMPONENT OF PYRUVATE DEHYDROGENASE COMPLEX, MITOCHONDRIAL-RELATED"/>
    <property type="match status" value="1"/>
</dbReference>
<evidence type="ECO:0000256" key="2">
    <source>
        <dbReference type="ARBA" id="ARBA00022823"/>
    </source>
</evidence>
<feature type="domain" description="Peripheral subunit-binding (PSBD)" evidence="6">
    <location>
        <begin position="151"/>
        <end position="188"/>
    </location>
</feature>
<comment type="cofactor">
    <cofactor evidence="3">
        <name>(R)-lipoate</name>
        <dbReference type="ChEBI" id="CHEBI:83088"/>
    </cofactor>
</comment>
<evidence type="ECO:0000259" key="6">
    <source>
        <dbReference type="PROSITE" id="PS51826"/>
    </source>
</evidence>
<dbReference type="EC" id="2.3.1.-" evidence="3"/>
<dbReference type="PANTHER" id="PTHR23151">
    <property type="entry name" value="DIHYDROLIPOAMIDE ACETYL/SUCCINYL-TRANSFERASE-RELATED"/>
    <property type="match status" value="1"/>
</dbReference>
<organism evidence="7 8">
    <name type="scientific">Triparma columacea</name>
    <dbReference type="NCBI Taxonomy" id="722753"/>
    <lineage>
        <taxon>Eukaryota</taxon>
        <taxon>Sar</taxon>
        <taxon>Stramenopiles</taxon>
        <taxon>Ochrophyta</taxon>
        <taxon>Bolidophyceae</taxon>
        <taxon>Parmales</taxon>
        <taxon>Triparmaceae</taxon>
        <taxon>Triparma</taxon>
    </lineage>
</organism>
<dbReference type="SUPFAM" id="SSF51230">
    <property type="entry name" value="Single hybrid motif"/>
    <property type="match status" value="1"/>
</dbReference>
<comment type="similarity">
    <text evidence="1 3">Belongs to the 2-oxoacid dehydrogenase family.</text>
</comment>
<keyword evidence="3" id="KW-0012">Acyltransferase</keyword>
<gene>
    <name evidence="7" type="ORF">TrCOL_g8855</name>
</gene>
<evidence type="ECO:0000256" key="1">
    <source>
        <dbReference type="ARBA" id="ARBA00007317"/>
    </source>
</evidence>
<dbReference type="InterPro" id="IPR000089">
    <property type="entry name" value="Biotin_lipoyl"/>
</dbReference>
<dbReference type="InterPro" id="IPR023213">
    <property type="entry name" value="CAT-like_dom_sf"/>
</dbReference>
<dbReference type="Proteomes" id="UP001165065">
    <property type="component" value="Unassembled WGS sequence"/>
</dbReference>
<dbReference type="GO" id="GO:0006086">
    <property type="term" value="P:pyruvate decarboxylation to acetyl-CoA"/>
    <property type="evidence" value="ECO:0007669"/>
    <property type="project" value="InterPro"/>
</dbReference>
<dbReference type="EMBL" id="BRYA01000170">
    <property type="protein sequence ID" value="GMI42340.1"/>
    <property type="molecule type" value="Genomic_DNA"/>
</dbReference>
<feature type="region of interest" description="Disordered" evidence="4">
    <location>
        <begin position="110"/>
        <end position="149"/>
    </location>
</feature>
<dbReference type="OrthoDB" id="537444at2759"/>
<dbReference type="PROSITE" id="PS50968">
    <property type="entry name" value="BIOTINYL_LIPOYL"/>
    <property type="match status" value="1"/>
</dbReference>
<sequence length="418" mass="42886">MNTPALSSRFFSSLPDHEIVGMPALSPTMESGTLSSWKVGPGDEFSAGDVLAEIETDKASIDFVTEDDGICAKLLVGEGVEVAVGAPIMITVEETGDVSAFDSYEAEAAPAAAAAASPPPPPAATPPPPPPPASPSSAPSPAPTPTGGRIVASPLAKKLALDAGVPLSLVTPTGPNGRIIADDVREYVPGASTPPASSAVVSGSGDWQKYASDAVLSKRNVPHYYLTVTVDVTRCLDLRSGMNSGLSGEEDGGIAVMDFALMSAGKAMGKVPSVNGSWLPDGSGVRIYDDVDVNVHCGSGEGAYRTVVRGVNKAGLRGISEQTAQMEPTGDIGTFSMVNLGMYGVKAAAPVIVEPQSCFLALGAIEDVVKADGEGGYLYGKSMEVTMSCDHRVVDGAVGAEWLQAFKEGMEKPESMLL</sequence>
<dbReference type="FunFam" id="2.40.50.100:FF:000010">
    <property type="entry name" value="Acetyltransferase component of pyruvate dehydrogenase complex"/>
    <property type="match status" value="1"/>
</dbReference>
<dbReference type="Pfam" id="PF00198">
    <property type="entry name" value="2-oxoacid_dh"/>
    <property type="match status" value="1"/>
</dbReference>
<dbReference type="InterPro" id="IPR001078">
    <property type="entry name" value="2-oxoacid_DH_actylTfrase"/>
</dbReference>
<dbReference type="Pfam" id="PF02817">
    <property type="entry name" value="E3_binding"/>
    <property type="match status" value="1"/>
</dbReference>
<evidence type="ECO:0000256" key="3">
    <source>
        <dbReference type="RuleBase" id="RU003423"/>
    </source>
</evidence>
<reference evidence="8" key="1">
    <citation type="journal article" date="2023" name="Commun. Biol.">
        <title>Genome analysis of Parmales, the sister group of diatoms, reveals the evolutionary specialization of diatoms from phago-mixotrophs to photoautotrophs.</title>
        <authorList>
            <person name="Ban H."/>
            <person name="Sato S."/>
            <person name="Yoshikawa S."/>
            <person name="Yamada K."/>
            <person name="Nakamura Y."/>
            <person name="Ichinomiya M."/>
            <person name="Sato N."/>
            <person name="Blanc-Mathieu R."/>
            <person name="Endo H."/>
            <person name="Kuwata A."/>
            <person name="Ogata H."/>
        </authorList>
    </citation>
    <scope>NUCLEOTIDE SEQUENCE [LARGE SCALE GENOMIC DNA]</scope>
</reference>
<dbReference type="Gene3D" id="4.10.320.10">
    <property type="entry name" value="E3-binding domain"/>
    <property type="match status" value="1"/>
</dbReference>
<dbReference type="InterPro" id="IPR036625">
    <property type="entry name" value="E3-bd_dom_sf"/>
</dbReference>
<feature type="compositionally biased region" description="Pro residues" evidence="4">
    <location>
        <begin position="117"/>
        <end position="144"/>
    </location>
</feature>
<keyword evidence="8" id="KW-1185">Reference proteome</keyword>
<dbReference type="InterPro" id="IPR004167">
    <property type="entry name" value="PSBD"/>
</dbReference>
<name>A0A9W7GDK8_9STRA</name>
<protein>
    <recommendedName>
        <fullName evidence="3">Dihydrolipoamide acetyltransferase component of pyruvate dehydrogenase complex</fullName>
        <ecNumber evidence="3">2.3.1.-</ecNumber>
    </recommendedName>
</protein>
<dbReference type="InterPro" id="IPR045257">
    <property type="entry name" value="E2/Pdx1"/>
</dbReference>
<feature type="domain" description="Lipoyl-binding" evidence="5">
    <location>
        <begin position="17"/>
        <end position="93"/>
    </location>
</feature>